<evidence type="ECO:0000313" key="2">
    <source>
        <dbReference type="EMBL" id="HIX55621.1"/>
    </source>
</evidence>
<name>A0A9D1WAN1_9SPHI</name>
<reference evidence="2" key="2">
    <citation type="submission" date="2021-04" db="EMBL/GenBank/DDBJ databases">
        <authorList>
            <person name="Gilroy R."/>
        </authorList>
    </citation>
    <scope>NUCLEOTIDE SEQUENCE</scope>
    <source>
        <strain evidence="2">1719</strain>
    </source>
</reference>
<evidence type="ECO:0000313" key="3">
    <source>
        <dbReference type="Proteomes" id="UP000824156"/>
    </source>
</evidence>
<reference evidence="2" key="1">
    <citation type="journal article" date="2021" name="PeerJ">
        <title>Extensive microbial diversity within the chicken gut microbiome revealed by metagenomics and culture.</title>
        <authorList>
            <person name="Gilroy R."/>
            <person name="Ravi A."/>
            <person name="Getino M."/>
            <person name="Pursley I."/>
            <person name="Horton D.L."/>
            <person name="Alikhan N.F."/>
            <person name="Baker D."/>
            <person name="Gharbi K."/>
            <person name="Hall N."/>
            <person name="Watson M."/>
            <person name="Adriaenssens E.M."/>
            <person name="Foster-Nyarko E."/>
            <person name="Jarju S."/>
            <person name="Secka A."/>
            <person name="Antonio M."/>
            <person name="Oren A."/>
            <person name="Chaudhuri R.R."/>
            <person name="La Ragione R."/>
            <person name="Hildebrand F."/>
            <person name="Pallen M.J."/>
        </authorList>
    </citation>
    <scope>NUCLEOTIDE SEQUENCE</scope>
    <source>
        <strain evidence="2">1719</strain>
    </source>
</reference>
<dbReference type="AlphaFoldDB" id="A0A9D1WAN1"/>
<comment type="caution">
    <text evidence="2">The sequence shown here is derived from an EMBL/GenBank/DDBJ whole genome shotgun (WGS) entry which is preliminary data.</text>
</comment>
<feature type="chain" id="PRO_5039446561" description="FAD dependent oxidoreductase" evidence="1">
    <location>
        <begin position="24"/>
        <end position="432"/>
    </location>
</feature>
<dbReference type="EMBL" id="DXEZ01000323">
    <property type="protein sequence ID" value="HIX55621.1"/>
    <property type="molecule type" value="Genomic_DNA"/>
</dbReference>
<organism evidence="2 3">
    <name type="scientific">Candidatus Sphingobacterium stercoripullorum</name>
    <dbReference type="NCBI Taxonomy" id="2838759"/>
    <lineage>
        <taxon>Bacteria</taxon>
        <taxon>Pseudomonadati</taxon>
        <taxon>Bacteroidota</taxon>
        <taxon>Sphingobacteriia</taxon>
        <taxon>Sphingobacteriales</taxon>
        <taxon>Sphingobacteriaceae</taxon>
        <taxon>Sphingobacterium</taxon>
    </lineage>
</organism>
<evidence type="ECO:0008006" key="4">
    <source>
        <dbReference type="Google" id="ProtNLM"/>
    </source>
</evidence>
<gene>
    <name evidence="2" type="ORF">H9853_11425</name>
</gene>
<sequence>MKINAPILSALIALLLLPFVLHAQSMKKPQVIVWGSTIEAFASAVQSARSNVPTLWVSPGNDFMPELQGKAIAQLEASYSLDGGVWMDLLMAIAGSEVRSDSTAQQIKSRLNVRLLINAMEEVVRNEENLELITGLELAEVKVARKGLRVQISNNKSYTVRSLVDASFDQSVNRFFNKDAKDIDASRIFKAPSDLSLQELRTIVINGEFNQKHQVVVFKDLLSQIDDRVIGFPGLYMQDRIDFSELPFRFAYGQTVGATAAYCAFFKAKSEDIKLRKLQEELILYKTRLSPFEDIASENKLFTSLQYFSLAGVFQGKVVDNRYILDHERLVLVEEVEDVFKSFSPRSRIWFETHKEIPSELTWENFLSLIKFISFKGKEIHQEIEDSWSSKFGFEGEFNPEGSVNRYEFAVVTQLYFKPFSVAVDHHGQIVQ</sequence>
<proteinExistence type="predicted"/>
<dbReference type="Proteomes" id="UP000824156">
    <property type="component" value="Unassembled WGS sequence"/>
</dbReference>
<accession>A0A9D1WAN1</accession>
<feature type="signal peptide" evidence="1">
    <location>
        <begin position="1"/>
        <end position="23"/>
    </location>
</feature>
<protein>
    <recommendedName>
        <fullName evidence="4">FAD dependent oxidoreductase</fullName>
    </recommendedName>
</protein>
<keyword evidence="1" id="KW-0732">Signal</keyword>
<evidence type="ECO:0000256" key="1">
    <source>
        <dbReference type="SAM" id="SignalP"/>
    </source>
</evidence>